<evidence type="ECO:0000313" key="1">
    <source>
        <dbReference type="EMBL" id="PIZ35309.1"/>
    </source>
</evidence>
<dbReference type="AlphaFoldDB" id="A0A2M7T5H0"/>
<protein>
    <recommendedName>
        <fullName evidence="3">DUF3842 family protein</fullName>
    </recommendedName>
</protein>
<sequence>MKILVVDGAGGSIGQQIITRLREVLPDRIEILALGTNAIAASTMMKAGANLGASGENAFKVTVPEADVIIGPVSIMIPNSFMGELTPGMAEYLSLSKARKILLPLGKHIDLVGVSNLPLPHLMDEAIKLVQSAVNNAASNRSAEVK</sequence>
<dbReference type="Proteomes" id="UP000230956">
    <property type="component" value="Unassembled WGS sequence"/>
</dbReference>
<dbReference type="InterPro" id="IPR024208">
    <property type="entry name" value="DUF3842"/>
</dbReference>
<dbReference type="RefSeq" id="WP_286677580.1">
    <property type="nucleotide sequence ID" value="NZ_MNXI01000015.1"/>
</dbReference>
<proteinExistence type="predicted"/>
<name>A0A2M7T5H0_9ACTN</name>
<organism evidence="1 2">
    <name type="scientific">Candidatus Aquicultor secundus</name>
    <dbReference type="NCBI Taxonomy" id="1973895"/>
    <lineage>
        <taxon>Bacteria</taxon>
        <taxon>Bacillati</taxon>
        <taxon>Actinomycetota</taxon>
        <taxon>Candidatus Aquicultoria</taxon>
        <taxon>Candidatus Aquicultorales</taxon>
        <taxon>Candidatus Aquicultoraceae</taxon>
        <taxon>Candidatus Aquicultor</taxon>
    </lineage>
</organism>
<dbReference type="EMBL" id="PFNG01000246">
    <property type="protein sequence ID" value="PIZ35309.1"/>
    <property type="molecule type" value="Genomic_DNA"/>
</dbReference>
<reference evidence="2" key="1">
    <citation type="submission" date="2017-09" db="EMBL/GenBank/DDBJ databases">
        <title>Depth-based differentiation of microbial function through sediment-hosted aquifers and enrichment of novel symbionts in the deep terrestrial subsurface.</title>
        <authorList>
            <person name="Probst A.J."/>
            <person name="Ladd B."/>
            <person name="Jarett J.K."/>
            <person name="Geller-Mcgrath D.E."/>
            <person name="Sieber C.M.K."/>
            <person name="Emerson J.B."/>
            <person name="Anantharaman K."/>
            <person name="Thomas B.C."/>
            <person name="Malmstrom R."/>
            <person name="Stieglmeier M."/>
            <person name="Klingl A."/>
            <person name="Woyke T."/>
            <person name="Ryan C.M."/>
            <person name="Banfield J.F."/>
        </authorList>
    </citation>
    <scope>NUCLEOTIDE SEQUENCE [LARGE SCALE GENOMIC DNA]</scope>
</reference>
<dbReference type="Pfam" id="PF12953">
    <property type="entry name" value="DUF3842"/>
    <property type="match status" value="1"/>
</dbReference>
<comment type="caution">
    <text evidence="1">The sequence shown here is derived from an EMBL/GenBank/DDBJ whole genome shotgun (WGS) entry which is preliminary data.</text>
</comment>
<evidence type="ECO:0000313" key="2">
    <source>
        <dbReference type="Proteomes" id="UP000230956"/>
    </source>
</evidence>
<gene>
    <name evidence="1" type="ORF">COY37_10585</name>
</gene>
<accession>A0A2M7T5H0</accession>
<evidence type="ECO:0008006" key="3">
    <source>
        <dbReference type="Google" id="ProtNLM"/>
    </source>
</evidence>